<dbReference type="HOGENOM" id="CLU_2829868_0_0_7"/>
<dbReference type="EMBL" id="FO203503">
    <property type="protein sequence ID" value="CCK80188.1"/>
    <property type="molecule type" value="Genomic_DNA"/>
</dbReference>
<dbReference type="KEGG" id="dto:TOL2_C20270"/>
<gene>
    <name evidence="3" type="ordered locus">TOL2_C20270</name>
</gene>
<reference evidence="3 4" key="1">
    <citation type="journal article" date="2013" name="Environ. Microbiol.">
        <title>Complete genome, catabolic sub-proteomes and key-metabolites of Desulfobacula toluolica Tol2, a marine, aromatic compound-degrading, sulfate-reducing bacterium.</title>
        <authorList>
            <person name="Wohlbrand L."/>
            <person name="Jacob J.H."/>
            <person name="Kube M."/>
            <person name="Mussmann M."/>
            <person name="Jarling R."/>
            <person name="Beck A."/>
            <person name="Amann R."/>
            <person name="Wilkes H."/>
            <person name="Reinhardt R."/>
            <person name="Rabus R."/>
        </authorList>
    </citation>
    <scope>NUCLEOTIDE SEQUENCE [LARGE SCALE GENOMIC DNA]</scope>
    <source>
        <strain evidence="4">DSM 7467 / Tol2</strain>
    </source>
</reference>
<sequence>MDTITEWINSNYTWIFSGIGVLIIGSIITFFKKKSSNVINRSQRSGNNSTNIQAGGNVEFTQKNDK</sequence>
<dbReference type="RefSeq" id="WP_014957519.1">
    <property type="nucleotide sequence ID" value="NC_018645.1"/>
</dbReference>
<evidence type="ECO:0000256" key="1">
    <source>
        <dbReference type="SAM" id="MobiDB-lite"/>
    </source>
</evidence>
<keyword evidence="2" id="KW-1133">Transmembrane helix</keyword>
<keyword evidence="2" id="KW-0472">Membrane</keyword>
<protein>
    <submittedName>
        <fullName evidence="3">Uncharacterized protein</fullName>
    </submittedName>
</protein>
<accession>K0NJX4</accession>
<proteinExistence type="predicted"/>
<name>K0NJX4_DESTT</name>
<keyword evidence="4" id="KW-1185">Reference proteome</keyword>
<keyword evidence="2" id="KW-0812">Transmembrane</keyword>
<evidence type="ECO:0000256" key="2">
    <source>
        <dbReference type="SAM" id="Phobius"/>
    </source>
</evidence>
<evidence type="ECO:0000313" key="3">
    <source>
        <dbReference type="EMBL" id="CCK80188.1"/>
    </source>
</evidence>
<feature type="compositionally biased region" description="Polar residues" evidence="1">
    <location>
        <begin position="41"/>
        <end position="54"/>
    </location>
</feature>
<evidence type="ECO:0000313" key="4">
    <source>
        <dbReference type="Proteomes" id="UP000007347"/>
    </source>
</evidence>
<feature type="region of interest" description="Disordered" evidence="1">
    <location>
        <begin position="41"/>
        <end position="66"/>
    </location>
</feature>
<organism evidence="3 4">
    <name type="scientific">Desulfobacula toluolica (strain DSM 7467 / Tol2)</name>
    <dbReference type="NCBI Taxonomy" id="651182"/>
    <lineage>
        <taxon>Bacteria</taxon>
        <taxon>Pseudomonadati</taxon>
        <taxon>Thermodesulfobacteriota</taxon>
        <taxon>Desulfobacteria</taxon>
        <taxon>Desulfobacterales</taxon>
        <taxon>Desulfobacteraceae</taxon>
        <taxon>Desulfobacula</taxon>
    </lineage>
</organism>
<dbReference type="AlphaFoldDB" id="K0NJX4"/>
<feature type="transmembrane region" description="Helical" evidence="2">
    <location>
        <begin position="12"/>
        <end position="31"/>
    </location>
</feature>
<dbReference type="Proteomes" id="UP000007347">
    <property type="component" value="Chromosome"/>
</dbReference>